<dbReference type="Proteomes" id="UP001595607">
    <property type="component" value="Unassembled WGS sequence"/>
</dbReference>
<sequence length="397" mass="41957">MSLAGVRHLAGIAGKDRRLIIGLMSGTSLDGLDIALCEVSGAGFDTEARILKFETADYSESFRSRIRAVFAKTSVDLEALTLLHPVIADTHAELVLDALSRWGVSPAEVDLVASHGQTIYHAPRSLHGDEASPNATLQIGDGDHLSVRTGIITISDFRQKHIAAGGEGAPLAAYGDALLFSAPDRARVLLNIGGIANYTFLPPSEGHAEAFSSDIGPGNTLMDAVARQHDPSLPYDRDAALARAGSVNDALLRRLKGEAFFGLSMPKTTGPELFSMRWLERHLHSLGAQVSTPDLMATLNRFSAETIADAIGALDPIPEIFVSGGGARNPLLMENLAHLLPGASVQTTEALGIEPDAKEAVLFAVLANELVAGSMETFRGRIRGGPAVTMGKVSFPD</sequence>
<keyword evidence="2" id="KW-0067">ATP-binding</keyword>
<dbReference type="PANTHER" id="PTHR30605">
    <property type="entry name" value="ANHYDRO-N-ACETYLMURAMIC ACID KINASE"/>
    <property type="match status" value="1"/>
</dbReference>
<evidence type="ECO:0000256" key="2">
    <source>
        <dbReference type="HAMAP-Rule" id="MF_01270"/>
    </source>
</evidence>
<dbReference type="HAMAP" id="MF_01270">
    <property type="entry name" value="AnhMurNAc_kinase"/>
    <property type="match status" value="1"/>
</dbReference>
<evidence type="ECO:0000313" key="4">
    <source>
        <dbReference type="Proteomes" id="UP001595607"/>
    </source>
</evidence>
<evidence type="ECO:0000256" key="1">
    <source>
        <dbReference type="ARBA" id="ARBA00023277"/>
    </source>
</evidence>
<organism evidence="3 4">
    <name type="scientific">Parvularcula lutaonensis</name>
    <dbReference type="NCBI Taxonomy" id="491923"/>
    <lineage>
        <taxon>Bacteria</taxon>
        <taxon>Pseudomonadati</taxon>
        <taxon>Pseudomonadota</taxon>
        <taxon>Alphaproteobacteria</taxon>
        <taxon>Parvularculales</taxon>
        <taxon>Parvularculaceae</taxon>
        <taxon>Parvularcula</taxon>
    </lineage>
</organism>
<dbReference type="GO" id="GO:0016301">
    <property type="term" value="F:kinase activity"/>
    <property type="evidence" value="ECO:0007669"/>
    <property type="project" value="UniProtKB-KW"/>
</dbReference>
<dbReference type="Pfam" id="PF03702">
    <property type="entry name" value="AnmK"/>
    <property type="match status" value="1"/>
</dbReference>
<comment type="caution">
    <text evidence="3">The sequence shown here is derived from an EMBL/GenBank/DDBJ whole genome shotgun (WGS) entry which is preliminary data.</text>
</comment>
<dbReference type="RefSeq" id="WP_189577090.1">
    <property type="nucleotide sequence ID" value="NZ_BMXU01000003.1"/>
</dbReference>
<dbReference type="PANTHER" id="PTHR30605:SF0">
    <property type="entry name" value="ANHYDRO-N-ACETYLMURAMIC ACID KINASE"/>
    <property type="match status" value="1"/>
</dbReference>
<dbReference type="SUPFAM" id="SSF53067">
    <property type="entry name" value="Actin-like ATPase domain"/>
    <property type="match status" value="1"/>
</dbReference>
<keyword evidence="2" id="KW-0808">Transferase</keyword>
<feature type="binding site" evidence="2">
    <location>
        <begin position="26"/>
        <end position="33"/>
    </location>
    <ligand>
        <name>ATP</name>
        <dbReference type="ChEBI" id="CHEBI:30616"/>
    </ligand>
</feature>
<dbReference type="EC" id="2.7.1.170" evidence="2"/>
<dbReference type="InterPro" id="IPR005338">
    <property type="entry name" value="Anhydro_N_Ac-Mur_kinase"/>
</dbReference>
<protein>
    <recommendedName>
        <fullName evidence="2">Anhydro-N-acetylmuramic acid kinase</fullName>
        <ecNumber evidence="2">2.7.1.170</ecNumber>
    </recommendedName>
    <alternativeName>
        <fullName evidence="2">AnhMurNAc kinase</fullName>
    </alternativeName>
</protein>
<proteinExistence type="inferred from homology"/>
<evidence type="ECO:0000313" key="3">
    <source>
        <dbReference type="EMBL" id="MFC3301114.1"/>
    </source>
</evidence>
<comment type="pathway">
    <text evidence="2">Amino-sugar metabolism; 1,6-anhydro-N-acetylmuramate degradation.</text>
</comment>
<dbReference type="CDD" id="cd24050">
    <property type="entry name" value="ASKHA_NBD_ANMK"/>
    <property type="match status" value="1"/>
</dbReference>
<dbReference type="InterPro" id="IPR043129">
    <property type="entry name" value="ATPase_NBD"/>
</dbReference>
<comment type="catalytic activity">
    <reaction evidence="2">
        <text>1,6-anhydro-N-acetyl-beta-muramate + ATP + H2O = N-acetyl-D-muramate 6-phosphate + ADP + H(+)</text>
        <dbReference type="Rhea" id="RHEA:24952"/>
        <dbReference type="ChEBI" id="CHEBI:15377"/>
        <dbReference type="ChEBI" id="CHEBI:15378"/>
        <dbReference type="ChEBI" id="CHEBI:30616"/>
        <dbReference type="ChEBI" id="CHEBI:58690"/>
        <dbReference type="ChEBI" id="CHEBI:58722"/>
        <dbReference type="ChEBI" id="CHEBI:456216"/>
        <dbReference type="EC" id="2.7.1.170"/>
    </reaction>
</comment>
<dbReference type="Gene3D" id="3.30.420.40">
    <property type="match status" value="2"/>
</dbReference>
<comment type="similarity">
    <text evidence="2">Belongs to the anhydro-N-acetylmuramic acid kinase family.</text>
</comment>
<keyword evidence="4" id="KW-1185">Reference proteome</keyword>
<keyword evidence="1 2" id="KW-0119">Carbohydrate metabolism</keyword>
<comment type="pathway">
    <text evidence="2">Cell wall biogenesis; peptidoglycan recycling.</text>
</comment>
<keyword evidence="2" id="KW-0547">Nucleotide-binding</keyword>
<gene>
    <name evidence="2" type="primary">anmK</name>
    <name evidence="3" type="ORF">ACFONP_00025</name>
</gene>
<accession>A0ABV7M8Q0</accession>
<reference evidence="4" key="1">
    <citation type="journal article" date="2019" name="Int. J. Syst. Evol. Microbiol.">
        <title>The Global Catalogue of Microorganisms (GCM) 10K type strain sequencing project: providing services to taxonomists for standard genome sequencing and annotation.</title>
        <authorList>
            <consortium name="The Broad Institute Genomics Platform"/>
            <consortium name="The Broad Institute Genome Sequencing Center for Infectious Disease"/>
            <person name="Wu L."/>
            <person name="Ma J."/>
        </authorList>
    </citation>
    <scope>NUCLEOTIDE SEQUENCE [LARGE SCALE GENOMIC DNA]</scope>
    <source>
        <strain evidence="4">KCTC 22245</strain>
    </source>
</reference>
<comment type="function">
    <text evidence="2">Catalyzes the specific phosphorylation of 1,6-anhydro-N-acetylmuramic acid (anhMurNAc) with the simultaneous cleavage of the 1,6-anhydro ring, generating MurNAc-6-P. Is required for the utilization of anhMurNAc either imported from the medium or derived from its own cell wall murein, and thus plays a role in cell wall recycling.</text>
</comment>
<keyword evidence="2 3" id="KW-0418">Kinase</keyword>
<name>A0ABV7M8Q0_9PROT</name>
<dbReference type="EMBL" id="JBHRVA010000001">
    <property type="protein sequence ID" value="MFC3301114.1"/>
    <property type="molecule type" value="Genomic_DNA"/>
</dbReference>